<evidence type="ECO:0000313" key="3">
    <source>
        <dbReference type="Proteomes" id="UP001297581"/>
    </source>
</evidence>
<dbReference type="Proteomes" id="UP001297581">
    <property type="component" value="Unassembled WGS sequence"/>
</dbReference>
<sequence length="148" mass="16189">MTPEQTLLQELKDTWHSTIPVSDFMQICPRRFADDVFEVSAPLAPNINLHQTMFAGSIYTLMTLTGWGLMWLKQREAGVEGSIVLADANIRYHAPVTSAPVARVRWPGGDLSALASGKRVKQSLTVELICGDTLCASFSGLYVSLPGH</sequence>
<dbReference type="Gene3D" id="3.10.129.10">
    <property type="entry name" value="Hotdog Thioesterase"/>
    <property type="match status" value="1"/>
</dbReference>
<gene>
    <name evidence="2" type="ORF">MJ923_13250</name>
</gene>
<accession>A0AAJ1BIB7</accession>
<dbReference type="SUPFAM" id="SSF54637">
    <property type="entry name" value="Thioesterase/thiol ester dehydrase-isomerase"/>
    <property type="match status" value="1"/>
</dbReference>
<keyword evidence="3" id="KW-1185">Reference proteome</keyword>
<evidence type="ECO:0000259" key="1">
    <source>
        <dbReference type="Pfam" id="PF09500"/>
    </source>
</evidence>
<dbReference type="InterPro" id="IPR012660">
    <property type="entry name" value="YiiD_C"/>
</dbReference>
<dbReference type="NCBIfam" id="TIGR02447">
    <property type="entry name" value="yiiD_Cterm"/>
    <property type="match status" value="1"/>
</dbReference>
<dbReference type="RefSeq" id="WP_240591505.1">
    <property type="nucleotide sequence ID" value="NZ_JAKUDL010000004.1"/>
</dbReference>
<dbReference type="Pfam" id="PF09500">
    <property type="entry name" value="YiiD_C"/>
    <property type="match status" value="1"/>
</dbReference>
<organism evidence="2 3">
    <name type="scientific">Shewanella zhuhaiensis</name>
    <dbReference type="NCBI Taxonomy" id="2919576"/>
    <lineage>
        <taxon>Bacteria</taxon>
        <taxon>Pseudomonadati</taxon>
        <taxon>Pseudomonadota</taxon>
        <taxon>Gammaproteobacteria</taxon>
        <taxon>Alteromonadales</taxon>
        <taxon>Shewanellaceae</taxon>
        <taxon>Shewanella</taxon>
    </lineage>
</organism>
<proteinExistence type="predicted"/>
<dbReference type="InterPro" id="IPR029069">
    <property type="entry name" value="HotDog_dom_sf"/>
</dbReference>
<comment type="caution">
    <text evidence="2">The sequence shown here is derived from an EMBL/GenBank/DDBJ whole genome shotgun (WGS) entry which is preliminary data.</text>
</comment>
<dbReference type="AlphaFoldDB" id="A0AAJ1BIB7"/>
<name>A0AAJ1BIB7_9GAMM</name>
<protein>
    <submittedName>
        <fullName evidence="2">Thioesterase domain-containing protein</fullName>
    </submittedName>
</protein>
<dbReference type="EMBL" id="JAKUDL010000004">
    <property type="protein sequence ID" value="MCH4295271.1"/>
    <property type="molecule type" value="Genomic_DNA"/>
</dbReference>
<reference evidence="2 3" key="1">
    <citation type="submission" date="2022-02" db="EMBL/GenBank/DDBJ databases">
        <title>The genome sequence of Shewanella sp. 3B26.</title>
        <authorList>
            <person name="Du J."/>
        </authorList>
    </citation>
    <scope>NUCLEOTIDE SEQUENCE [LARGE SCALE GENOMIC DNA]</scope>
    <source>
        <strain evidence="2 3">3B26</strain>
    </source>
</reference>
<evidence type="ECO:0000313" key="2">
    <source>
        <dbReference type="EMBL" id="MCH4295271.1"/>
    </source>
</evidence>
<feature type="domain" description="Thioesterase putative" evidence="1">
    <location>
        <begin position="9"/>
        <end position="145"/>
    </location>
</feature>